<dbReference type="GO" id="GO:0006281">
    <property type="term" value="P:DNA repair"/>
    <property type="evidence" value="ECO:0007669"/>
    <property type="project" value="TreeGrafter"/>
</dbReference>
<reference evidence="1 2" key="1">
    <citation type="submission" date="2018-05" db="EMBL/GenBank/DDBJ databases">
        <title>Nocardioides silvaticus genome.</title>
        <authorList>
            <person name="Li C."/>
            <person name="Wang G."/>
        </authorList>
    </citation>
    <scope>NUCLEOTIDE SEQUENCE [LARGE SCALE GENOMIC DNA]</scope>
    <source>
        <strain evidence="1 2">CCTCC AB 2018079</strain>
    </source>
</reference>
<comment type="caution">
    <text evidence="1">The sequence shown here is derived from an EMBL/GenBank/DDBJ whole genome shotgun (WGS) entry which is preliminary data.</text>
</comment>
<dbReference type="EMBL" id="QGDD01000010">
    <property type="protein sequence ID" value="PWN01232.1"/>
    <property type="molecule type" value="Genomic_DNA"/>
</dbReference>
<sequence length="231" mass="24508">MTGQAGQGRAVLFDIDGTLVDSTYHHAVAWHRAFARITDVPPIWRLHRAIGMGGDRLVAAVTSDEVEEKHGDDLRDAWREEYAEIRAEVLPLPGAAELVRRLADDGFAVALASSGDPEFSKEAVELLGVGAAISALLTSADVDESKPHPDLLEETLGRLDGVESAVFVGDTVYDIESASRAGIGCLAVRSGGFGHAELEDAGALRIVDLVADLLEIDWTDAGLWSAPGRSG</sequence>
<keyword evidence="2" id="KW-1185">Reference proteome</keyword>
<dbReference type="AlphaFoldDB" id="A0A316TFF3"/>
<evidence type="ECO:0000313" key="1">
    <source>
        <dbReference type="EMBL" id="PWN01232.1"/>
    </source>
</evidence>
<dbReference type="NCBIfam" id="TIGR01549">
    <property type="entry name" value="HAD-SF-IA-v1"/>
    <property type="match status" value="1"/>
</dbReference>
<organism evidence="1 2">
    <name type="scientific">Nocardioides silvaticus</name>
    <dbReference type="NCBI Taxonomy" id="2201891"/>
    <lineage>
        <taxon>Bacteria</taxon>
        <taxon>Bacillati</taxon>
        <taxon>Actinomycetota</taxon>
        <taxon>Actinomycetes</taxon>
        <taxon>Propionibacteriales</taxon>
        <taxon>Nocardioidaceae</taxon>
        <taxon>Nocardioides</taxon>
    </lineage>
</organism>
<dbReference type="InterPro" id="IPR023198">
    <property type="entry name" value="PGP-like_dom2"/>
</dbReference>
<dbReference type="SFLD" id="SFLDS00003">
    <property type="entry name" value="Haloacid_Dehalogenase"/>
    <property type="match status" value="1"/>
</dbReference>
<accession>A0A316TFF3</accession>
<dbReference type="InterPro" id="IPR036412">
    <property type="entry name" value="HAD-like_sf"/>
</dbReference>
<dbReference type="PANTHER" id="PTHR43434">
    <property type="entry name" value="PHOSPHOGLYCOLATE PHOSPHATASE"/>
    <property type="match status" value="1"/>
</dbReference>
<name>A0A316TFF3_9ACTN</name>
<dbReference type="PANTHER" id="PTHR43434:SF16">
    <property type="entry name" value="BLL8046 PROTEIN"/>
    <property type="match status" value="1"/>
</dbReference>
<dbReference type="InterPro" id="IPR050155">
    <property type="entry name" value="HAD-like_hydrolase_sf"/>
</dbReference>
<keyword evidence="1" id="KW-0378">Hydrolase</keyword>
<dbReference type="GO" id="GO:0008967">
    <property type="term" value="F:phosphoglycolate phosphatase activity"/>
    <property type="evidence" value="ECO:0007669"/>
    <property type="project" value="TreeGrafter"/>
</dbReference>
<dbReference type="Pfam" id="PF00702">
    <property type="entry name" value="Hydrolase"/>
    <property type="match status" value="1"/>
</dbReference>
<protein>
    <submittedName>
        <fullName evidence="1">HAD family hydrolase</fullName>
    </submittedName>
</protein>
<dbReference type="OrthoDB" id="9793014at2"/>
<dbReference type="GO" id="GO:0005829">
    <property type="term" value="C:cytosol"/>
    <property type="evidence" value="ECO:0007669"/>
    <property type="project" value="TreeGrafter"/>
</dbReference>
<dbReference type="SFLD" id="SFLDG01129">
    <property type="entry name" value="C1.5:_HAD__Beta-PGM__Phosphata"/>
    <property type="match status" value="1"/>
</dbReference>
<proteinExistence type="predicted"/>
<gene>
    <name evidence="1" type="ORF">DJ010_18875</name>
</gene>
<dbReference type="Gene3D" id="3.40.50.1000">
    <property type="entry name" value="HAD superfamily/HAD-like"/>
    <property type="match status" value="1"/>
</dbReference>
<dbReference type="RefSeq" id="WP_109696685.1">
    <property type="nucleotide sequence ID" value="NZ_QGDD01000010.1"/>
</dbReference>
<dbReference type="InterPro" id="IPR023214">
    <property type="entry name" value="HAD_sf"/>
</dbReference>
<dbReference type="Gene3D" id="1.10.150.240">
    <property type="entry name" value="Putative phosphatase, domain 2"/>
    <property type="match status" value="1"/>
</dbReference>
<evidence type="ECO:0000313" key="2">
    <source>
        <dbReference type="Proteomes" id="UP000245507"/>
    </source>
</evidence>
<dbReference type="SUPFAM" id="SSF56784">
    <property type="entry name" value="HAD-like"/>
    <property type="match status" value="1"/>
</dbReference>
<dbReference type="InterPro" id="IPR006439">
    <property type="entry name" value="HAD-SF_hydro_IA"/>
</dbReference>
<dbReference type="Proteomes" id="UP000245507">
    <property type="component" value="Unassembled WGS sequence"/>
</dbReference>
<dbReference type="PRINTS" id="PR00413">
    <property type="entry name" value="HADHALOGNASE"/>
</dbReference>